<evidence type="ECO:0000313" key="4">
    <source>
        <dbReference type="Proteomes" id="UP000316621"/>
    </source>
</evidence>
<accession>A0A4Y7KBY4</accession>
<keyword evidence="4" id="KW-1185">Reference proteome</keyword>
<sequence>MRTKLESQTAMNIGVELRKEMEVYRQKCDGFEGQLKEKEMERVGVEGQLKSLLAIKVALNEEIEQYKTTCNGLQKQILGLVEERKVMVDTEVKAQKRITYLKEIVKRMESGAKEASVHAKTENMDVVFRERTAEGETKKKFLELETQVLKLEEEKLALTIQIEEFNRKSGELGIQADLRLKYELDLEKKLEGYKTKHDELCANYKKKKARLLFLENELKKYKTMCTQLNKQVKSLEEDKKDFSLKERRQQENITCLEKENKKMMKSDDADMCVQLNKKIMDLECEKRRAKDETEVLKTKFRELESQTDLLKCKGIGLGKELEICRLKCNSLSVALKEKEMECVGFEQKLKNLMLIKVALDDELEGCKTAFNELKEQIMGLGEDQKVSCEKEKKSQQRITYLEELVKKFESDERELKAQILRLDIEKSALRCLDSHDNRESGFELRGLQDKVKNNTNNLRCEVDSGTNDANVAPSTSKGDEHVSGPSSTNNQYKPLENVKNKKNNAQFQSTVKVELGQELEGSSSEKLHILGQVSVRTSSRGITEINDSKDGKDIAPKYICNITDKERDQFSSDAAFKSPSDNGKNLSSMKGSKRPLENQRCEDYESIFKEDITLVPLSSISKRSRSAETVISRSESTVGDTIPVGSHKSLILLRQCQEKNSFPDMSNNPCQKVGNPIFKNGNENVVEEIGYESEGQCAGGIRVQCSYSLGSHDSSGDSEDSSNVDSSFHQALAMMKRNRRKNSKWQFEADMVSSLEEDPELCMKAVCALYRQKSMEKLMTGSSHSNNRGFNEYDALRGTALAEFLTNGDPKGDLKKSVKDLEMFDQKSLEYCKRLATNYSKQLFSIYQKKEDPFFLPS</sequence>
<dbReference type="OMA" id="HDELCAN"/>
<name>A0A4Y7KBY4_PAPSO</name>
<evidence type="ECO:0000256" key="2">
    <source>
        <dbReference type="SAM" id="MobiDB-lite"/>
    </source>
</evidence>
<feature type="compositionally biased region" description="Polar residues" evidence="2">
    <location>
        <begin position="459"/>
        <end position="476"/>
    </location>
</feature>
<dbReference type="OrthoDB" id="1899721at2759"/>
<dbReference type="Gramene" id="RZC69852">
    <property type="protein sequence ID" value="RZC69852"/>
    <property type="gene ID" value="C5167_032991"/>
</dbReference>
<dbReference type="PANTHER" id="PTHR34380:SF1">
    <property type="entry name" value="OS01G0221300 PROTEIN"/>
    <property type="match status" value="1"/>
</dbReference>
<protein>
    <submittedName>
        <fullName evidence="3">Uncharacterized protein</fullName>
    </submittedName>
</protein>
<dbReference type="Proteomes" id="UP000316621">
    <property type="component" value="Chromosome 7"/>
</dbReference>
<feature type="region of interest" description="Disordered" evidence="2">
    <location>
        <begin position="459"/>
        <end position="494"/>
    </location>
</feature>
<dbReference type="EMBL" id="CM010721">
    <property type="protein sequence ID" value="RZC69852.1"/>
    <property type="molecule type" value="Genomic_DNA"/>
</dbReference>
<dbReference type="AlphaFoldDB" id="A0A4Y7KBY4"/>
<feature type="region of interest" description="Disordered" evidence="2">
    <location>
        <begin position="573"/>
        <end position="598"/>
    </location>
</feature>
<evidence type="ECO:0000313" key="3">
    <source>
        <dbReference type="EMBL" id="RZC69852.1"/>
    </source>
</evidence>
<gene>
    <name evidence="3" type="ORF">C5167_032991</name>
</gene>
<keyword evidence="1" id="KW-0175">Coiled coil</keyword>
<proteinExistence type="predicted"/>
<feature type="coiled-coil region" evidence="1">
    <location>
        <begin position="197"/>
        <end position="306"/>
    </location>
</feature>
<feature type="compositionally biased region" description="Polar residues" evidence="2">
    <location>
        <begin position="579"/>
        <end position="590"/>
    </location>
</feature>
<reference evidence="3 4" key="1">
    <citation type="journal article" date="2018" name="Science">
        <title>The opium poppy genome and morphinan production.</title>
        <authorList>
            <person name="Guo L."/>
            <person name="Winzer T."/>
            <person name="Yang X."/>
            <person name="Li Y."/>
            <person name="Ning Z."/>
            <person name="He Z."/>
            <person name="Teodor R."/>
            <person name="Lu Y."/>
            <person name="Bowser T.A."/>
            <person name="Graham I.A."/>
            <person name="Ye K."/>
        </authorList>
    </citation>
    <scope>NUCLEOTIDE SEQUENCE [LARGE SCALE GENOMIC DNA]</scope>
    <source>
        <strain evidence="4">cv. HN1</strain>
        <tissue evidence="3">Leaves</tissue>
    </source>
</reference>
<feature type="coiled-coil region" evidence="1">
    <location>
        <begin position="21"/>
        <end position="83"/>
    </location>
</feature>
<dbReference type="PANTHER" id="PTHR34380">
    <property type="entry name" value="BNAA03G12380D PROTEIN"/>
    <property type="match status" value="1"/>
</dbReference>
<evidence type="ECO:0000256" key="1">
    <source>
        <dbReference type="SAM" id="Coils"/>
    </source>
</evidence>
<organism evidence="3 4">
    <name type="scientific">Papaver somniferum</name>
    <name type="common">Opium poppy</name>
    <dbReference type="NCBI Taxonomy" id="3469"/>
    <lineage>
        <taxon>Eukaryota</taxon>
        <taxon>Viridiplantae</taxon>
        <taxon>Streptophyta</taxon>
        <taxon>Embryophyta</taxon>
        <taxon>Tracheophyta</taxon>
        <taxon>Spermatophyta</taxon>
        <taxon>Magnoliopsida</taxon>
        <taxon>Ranunculales</taxon>
        <taxon>Papaveraceae</taxon>
        <taxon>Papaveroideae</taxon>
        <taxon>Papaver</taxon>
    </lineage>
</organism>